<evidence type="ECO:0000313" key="4">
    <source>
        <dbReference type="Proteomes" id="UP000321057"/>
    </source>
</evidence>
<evidence type="ECO:0000313" key="1">
    <source>
        <dbReference type="EMBL" id="GEQ05977.1"/>
    </source>
</evidence>
<reference evidence="1 4" key="2">
    <citation type="submission" date="2019-07" db="EMBL/GenBank/DDBJ databases">
        <title>Whole genome shotgun sequence of Staphylococcus gallinarum NBRC 109767.</title>
        <authorList>
            <person name="Hosoyama A."/>
            <person name="Uohara A."/>
            <person name="Ohji S."/>
            <person name="Ichikawa N."/>
        </authorList>
    </citation>
    <scope>NUCLEOTIDE SEQUENCE [LARGE SCALE GENOMIC DNA]</scope>
    <source>
        <strain evidence="1 4">NBRC 109767</strain>
    </source>
</reference>
<organism evidence="2 3">
    <name type="scientific">Staphylococcus gallinarum</name>
    <dbReference type="NCBI Taxonomy" id="1293"/>
    <lineage>
        <taxon>Bacteria</taxon>
        <taxon>Bacillati</taxon>
        <taxon>Bacillota</taxon>
        <taxon>Bacilli</taxon>
        <taxon>Bacillales</taxon>
        <taxon>Staphylococcaceae</taxon>
        <taxon>Staphylococcus</taxon>
    </lineage>
</organism>
<protein>
    <recommendedName>
        <fullName evidence="5">Transposase</fullName>
    </recommendedName>
</protein>
<dbReference type="Proteomes" id="UP000255277">
    <property type="component" value="Unassembled WGS sequence"/>
</dbReference>
<name>A0A380FNU5_STAGA</name>
<gene>
    <name evidence="2" type="ORF">NCTC12195_04524</name>
    <name evidence="1" type="ORF">SGA02_18050</name>
</gene>
<evidence type="ECO:0000313" key="3">
    <source>
        <dbReference type="Proteomes" id="UP000255277"/>
    </source>
</evidence>
<dbReference type="EMBL" id="UHDK01000001">
    <property type="protein sequence ID" value="SUM34996.1"/>
    <property type="molecule type" value="Genomic_DNA"/>
</dbReference>
<dbReference type="AlphaFoldDB" id="A0A380FNU5"/>
<accession>A0A380FNU5</accession>
<dbReference type="RefSeq" id="WP_186823869.1">
    <property type="nucleotide sequence ID" value="NZ_BKAX01000004.1"/>
</dbReference>
<evidence type="ECO:0008006" key="5">
    <source>
        <dbReference type="Google" id="ProtNLM"/>
    </source>
</evidence>
<dbReference type="Proteomes" id="UP000321057">
    <property type="component" value="Unassembled WGS sequence"/>
</dbReference>
<keyword evidence="4" id="KW-1185">Reference proteome</keyword>
<sequence>MNVRNFSLNMKKDIVEIALSLYNDFKYNIILRVTGDAGMSKRNDYGNV</sequence>
<evidence type="ECO:0000313" key="2">
    <source>
        <dbReference type="EMBL" id="SUM34996.1"/>
    </source>
</evidence>
<reference evidence="2 3" key="1">
    <citation type="submission" date="2018-06" db="EMBL/GenBank/DDBJ databases">
        <authorList>
            <consortium name="Pathogen Informatics"/>
            <person name="Doyle S."/>
        </authorList>
    </citation>
    <scope>NUCLEOTIDE SEQUENCE [LARGE SCALE GENOMIC DNA]</scope>
    <source>
        <strain evidence="2 3">NCTC12195</strain>
    </source>
</reference>
<proteinExistence type="predicted"/>
<dbReference type="EMBL" id="BKAX01000004">
    <property type="protein sequence ID" value="GEQ05977.1"/>
    <property type="molecule type" value="Genomic_DNA"/>
</dbReference>